<accession>A0A6A5ZCB5</accession>
<gene>
    <name evidence="1" type="ORF">BDV96DRAFT_645249</name>
</gene>
<sequence length="162" mass="18955">MSEMHYCFDQTTDEYLNGTNRRLPWVISMPYNPPTWHHGKPKPPAELIFQSQNYEHFIHHAINDTSLKIGLSPLSEKPTWWQEVTEPPAELDFKVDVEYQSSNENNPGMRTKYSGQIEFRANERRAEPGMLCEEYPFYNNWECELAYAGFGPLVDMTVTCEE</sequence>
<dbReference type="AlphaFoldDB" id="A0A6A5ZCB5"/>
<organism evidence="1 2">
    <name type="scientific">Lophiotrema nucula</name>
    <dbReference type="NCBI Taxonomy" id="690887"/>
    <lineage>
        <taxon>Eukaryota</taxon>
        <taxon>Fungi</taxon>
        <taxon>Dikarya</taxon>
        <taxon>Ascomycota</taxon>
        <taxon>Pezizomycotina</taxon>
        <taxon>Dothideomycetes</taxon>
        <taxon>Pleosporomycetidae</taxon>
        <taxon>Pleosporales</taxon>
        <taxon>Lophiotremataceae</taxon>
        <taxon>Lophiotrema</taxon>
    </lineage>
</organism>
<reference evidence="1" key="1">
    <citation type="journal article" date="2020" name="Stud. Mycol.">
        <title>101 Dothideomycetes genomes: a test case for predicting lifestyles and emergence of pathogens.</title>
        <authorList>
            <person name="Haridas S."/>
            <person name="Albert R."/>
            <person name="Binder M."/>
            <person name="Bloem J."/>
            <person name="Labutti K."/>
            <person name="Salamov A."/>
            <person name="Andreopoulos B."/>
            <person name="Baker S."/>
            <person name="Barry K."/>
            <person name="Bills G."/>
            <person name="Bluhm B."/>
            <person name="Cannon C."/>
            <person name="Castanera R."/>
            <person name="Culley D."/>
            <person name="Daum C."/>
            <person name="Ezra D."/>
            <person name="Gonzalez J."/>
            <person name="Henrissat B."/>
            <person name="Kuo A."/>
            <person name="Liang C."/>
            <person name="Lipzen A."/>
            <person name="Lutzoni F."/>
            <person name="Magnuson J."/>
            <person name="Mondo S."/>
            <person name="Nolan M."/>
            <person name="Ohm R."/>
            <person name="Pangilinan J."/>
            <person name="Park H.-J."/>
            <person name="Ramirez L."/>
            <person name="Alfaro M."/>
            <person name="Sun H."/>
            <person name="Tritt A."/>
            <person name="Yoshinaga Y."/>
            <person name="Zwiers L.-H."/>
            <person name="Turgeon B."/>
            <person name="Goodwin S."/>
            <person name="Spatafora J."/>
            <person name="Crous P."/>
            <person name="Grigoriev I."/>
        </authorList>
    </citation>
    <scope>NUCLEOTIDE SEQUENCE</scope>
    <source>
        <strain evidence="1">CBS 627.86</strain>
    </source>
</reference>
<protein>
    <submittedName>
        <fullName evidence="1">Uncharacterized protein</fullName>
    </submittedName>
</protein>
<evidence type="ECO:0000313" key="2">
    <source>
        <dbReference type="Proteomes" id="UP000799770"/>
    </source>
</evidence>
<dbReference type="EMBL" id="ML977320">
    <property type="protein sequence ID" value="KAF2116846.1"/>
    <property type="molecule type" value="Genomic_DNA"/>
</dbReference>
<evidence type="ECO:0000313" key="1">
    <source>
        <dbReference type="EMBL" id="KAF2116846.1"/>
    </source>
</evidence>
<name>A0A6A5ZCB5_9PLEO</name>
<proteinExistence type="predicted"/>
<dbReference type="Proteomes" id="UP000799770">
    <property type="component" value="Unassembled WGS sequence"/>
</dbReference>
<keyword evidence="2" id="KW-1185">Reference proteome</keyword>